<evidence type="ECO:0000256" key="1">
    <source>
        <dbReference type="SAM" id="MobiDB-lite"/>
    </source>
</evidence>
<dbReference type="AlphaFoldDB" id="A0AAD7GG21"/>
<reference evidence="2" key="1">
    <citation type="submission" date="2023-03" db="EMBL/GenBank/DDBJ databases">
        <title>Massive genome expansion in bonnet fungi (Mycena s.s.) driven by repeated elements and novel gene families across ecological guilds.</title>
        <authorList>
            <consortium name="Lawrence Berkeley National Laboratory"/>
            <person name="Harder C.B."/>
            <person name="Miyauchi S."/>
            <person name="Viragh M."/>
            <person name="Kuo A."/>
            <person name="Thoen E."/>
            <person name="Andreopoulos B."/>
            <person name="Lu D."/>
            <person name="Skrede I."/>
            <person name="Drula E."/>
            <person name="Henrissat B."/>
            <person name="Morin E."/>
            <person name="Kohler A."/>
            <person name="Barry K."/>
            <person name="LaButti K."/>
            <person name="Morin E."/>
            <person name="Salamov A."/>
            <person name="Lipzen A."/>
            <person name="Mereny Z."/>
            <person name="Hegedus B."/>
            <person name="Baldrian P."/>
            <person name="Stursova M."/>
            <person name="Weitz H."/>
            <person name="Taylor A."/>
            <person name="Grigoriev I.V."/>
            <person name="Nagy L.G."/>
            <person name="Martin F."/>
            <person name="Kauserud H."/>
        </authorList>
    </citation>
    <scope>NUCLEOTIDE SEQUENCE</scope>
    <source>
        <strain evidence="2">CBHHK067</strain>
    </source>
</reference>
<keyword evidence="3" id="KW-1185">Reference proteome</keyword>
<sequence length="377" mass="41746">MKGEVSKFAGAGKVEEGLKSAHRKNNFEGYHRLTSNQDSVRAGGSWTGDYDKAGTAREGPRSGTRCQGWRMYAAEGCAAATVRTVVSGAGHARAGRAAGGHGIPSSAAVQCTVWTTRGALEYKRKPERYAIHIGMVLEPRDVRLELGGWEFAEQQWMELRETLETWWEEFQEGRESSAGGCGDRAYGKKGRVKAAMRNLHVWMVLRQRRAGEEYRTARCGTCASGDARWIDRDEGICGGQEREPWQRREGTDLRFNAEVRENEGNRRENARKDWSSRGEPNTDEQVRESREMARIGAKVDSRGTVRECGPVGSRLRISERSAGRGGIGTCGRSFGCGAAKMEVELCAAHALHWNTLLRASEKGIRRDLSSGKFQGMI</sequence>
<dbReference type="Proteomes" id="UP001221757">
    <property type="component" value="Unassembled WGS sequence"/>
</dbReference>
<dbReference type="EMBL" id="JARKIE010000049">
    <property type="protein sequence ID" value="KAJ7692948.1"/>
    <property type="molecule type" value="Genomic_DNA"/>
</dbReference>
<protein>
    <submittedName>
        <fullName evidence="2">Uncharacterized protein</fullName>
    </submittedName>
</protein>
<proteinExistence type="predicted"/>
<organism evidence="2 3">
    <name type="scientific">Mycena rosella</name>
    <name type="common">Pink bonnet</name>
    <name type="synonym">Agaricus rosellus</name>
    <dbReference type="NCBI Taxonomy" id="1033263"/>
    <lineage>
        <taxon>Eukaryota</taxon>
        <taxon>Fungi</taxon>
        <taxon>Dikarya</taxon>
        <taxon>Basidiomycota</taxon>
        <taxon>Agaricomycotina</taxon>
        <taxon>Agaricomycetes</taxon>
        <taxon>Agaricomycetidae</taxon>
        <taxon>Agaricales</taxon>
        <taxon>Marasmiineae</taxon>
        <taxon>Mycenaceae</taxon>
        <taxon>Mycena</taxon>
    </lineage>
</organism>
<name>A0AAD7GG21_MYCRO</name>
<accession>A0AAD7GG21</accession>
<feature type="region of interest" description="Disordered" evidence="1">
    <location>
        <begin position="254"/>
        <end position="289"/>
    </location>
</feature>
<comment type="caution">
    <text evidence="2">The sequence shown here is derived from an EMBL/GenBank/DDBJ whole genome shotgun (WGS) entry which is preliminary data.</text>
</comment>
<feature type="compositionally biased region" description="Basic and acidic residues" evidence="1">
    <location>
        <begin position="254"/>
        <end position="276"/>
    </location>
</feature>
<evidence type="ECO:0000313" key="2">
    <source>
        <dbReference type="EMBL" id="KAJ7692948.1"/>
    </source>
</evidence>
<evidence type="ECO:0000313" key="3">
    <source>
        <dbReference type="Proteomes" id="UP001221757"/>
    </source>
</evidence>
<gene>
    <name evidence="2" type="ORF">B0H17DRAFT_1280775</name>
</gene>